<keyword evidence="2" id="KW-1185">Reference proteome</keyword>
<protein>
    <submittedName>
        <fullName evidence="1">Uncharacterized protein</fullName>
    </submittedName>
</protein>
<name>A0ABR9JQ43_9ACTN</name>
<gene>
    <name evidence="1" type="ORF">H4W34_002334</name>
</gene>
<comment type="caution">
    <text evidence="1">The sequence shown here is derived from an EMBL/GenBank/DDBJ whole genome shotgun (WGS) entry which is preliminary data.</text>
</comment>
<organism evidence="1 2">
    <name type="scientific">Actinomadura algeriensis</name>
    <dbReference type="NCBI Taxonomy" id="1679523"/>
    <lineage>
        <taxon>Bacteria</taxon>
        <taxon>Bacillati</taxon>
        <taxon>Actinomycetota</taxon>
        <taxon>Actinomycetes</taxon>
        <taxon>Streptosporangiales</taxon>
        <taxon>Thermomonosporaceae</taxon>
        <taxon>Actinomadura</taxon>
    </lineage>
</organism>
<evidence type="ECO:0000313" key="1">
    <source>
        <dbReference type="EMBL" id="MBE1532501.1"/>
    </source>
</evidence>
<reference evidence="1 2" key="1">
    <citation type="submission" date="2020-10" db="EMBL/GenBank/DDBJ databases">
        <title>Sequencing the genomes of 1000 actinobacteria strains.</title>
        <authorList>
            <person name="Klenk H.-P."/>
        </authorList>
    </citation>
    <scope>NUCLEOTIDE SEQUENCE [LARGE SCALE GENOMIC DNA]</scope>
    <source>
        <strain evidence="1 2">DSM 46744</strain>
    </source>
</reference>
<sequence length="39" mass="4321">MSGNLGNFPYIDKITQTLRNRIVADSDVLRSCGGFQMSD</sequence>
<dbReference type="EMBL" id="JADBDZ010000001">
    <property type="protein sequence ID" value="MBE1532501.1"/>
    <property type="molecule type" value="Genomic_DNA"/>
</dbReference>
<dbReference type="Proteomes" id="UP000627838">
    <property type="component" value="Unassembled WGS sequence"/>
</dbReference>
<proteinExistence type="predicted"/>
<evidence type="ECO:0000313" key="2">
    <source>
        <dbReference type="Proteomes" id="UP000627838"/>
    </source>
</evidence>
<accession>A0ABR9JQ43</accession>